<gene>
    <name evidence="3" type="ORF">PH603_04870</name>
</gene>
<feature type="region of interest" description="Disordered" evidence="1">
    <location>
        <begin position="64"/>
        <end position="122"/>
    </location>
</feature>
<proteinExistence type="predicted"/>
<dbReference type="AlphaFoldDB" id="A0AAE9XPW8"/>
<evidence type="ECO:0000313" key="4">
    <source>
        <dbReference type="Proteomes" id="UP001217500"/>
    </source>
</evidence>
<evidence type="ECO:0000256" key="1">
    <source>
        <dbReference type="SAM" id="MobiDB-lite"/>
    </source>
</evidence>
<dbReference type="Proteomes" id="UP001217500">
    <property type="component" value="Chromosome"/>
</dbReference>
<protein>
    <submittedName>
        <fullName evidence="3">Uncharacterized protein</fullName>
    </submittedName>
</protein>
<feature type="transmembrane region" description="Helical" evidence="2">
    <location>
        <begin position="12"/>
        <end position="37"/>
    </location>
</feature>
<dbReference type="KEGG" id="gso:PH603_04870"/>
<reference evidence="3" key="1">
    <citation type="submission" date="2023-01" db="EMBL/GenBank/DDBJ databases">
        <title>The genome sequence of Kordiimonadaceae bacterium 6D33.</title>
        <authorList>
            <person name="Liu Y."/>
        </authorList>
    </citation>
    <scope>NUCLEOTIDE SEQUENCE</scope>
    <source>
        <strain evidence="3">6D33</strain>
    </source>
</reference>
<evidence type="ECO:0000256" key="2">
    <source>
        <dbReference type="SAM" id="Phobius"/>
    </source>
</evidence>
<dbReference type="RefSeq" id="WP_289504848.1">
    <property type="nucleotide sequence ID" value="NZ_CP116805.1"/>
</dbReference>
<keyword evidence="4" id="KW-1185">Reference proteome</keyword>
<sequence>MATLENLIGETGMGIAVFVLIMAAVFWAFAPFAIFGLKKHLEKVSSEMTALVDEIAALREALEGRRHQQPGATLPQRPEAPRNQPAAFAEEATAQPQPGRREPILGAPTRTSASGLRANRDE</sequence>
<dbReference type="EMBL" id="CP116805">
    <property type="protein sequence ID" value="WCL55088.1"/>
    <property type="molecule type" value="Genomic_DNA"/>
</dbReference>
<keyword evidence="2" id="KW-0472">Membrane</keyword>
<keyword evidence="2" id="KW-1133">Transmembrane helix</keyword>
<evidence type="ECO:0000313" key="3">
    <source>
        <dbReference type="EMBL" id="WCL55088.1"/>
    </source>
</evidence>
<accession>A0AAE9XPW8</accession>
<name>A0AAE9XPW8_9PROT</name>
<keyword evidence="2" id="KW-0812">Transmembrane</keyword>
<organism evidence="3 4">
    <name type="scientific">Gimibacter soli</name>
    <dbReference type="NCBI Taxonomy" id="3024400"/>
    <lineage>
        <taxon>Bacteria</taxon>
        <taxon>Pseudomonadati</taxon>
        <taxon>Pseudomonadota</taxon>
        <taxon>Alphaproteobacteria</taxon>
        <taxon>Kordiimonadales</taxon>
        <taxon>Temperatibacteraceae</taxon>
        <taxon>Gimibacter</taxon>
    </lineage>
</organism>